<dbReference type="AlphaFoldDB" id="A0A9W9FFE1"/>
<keyword evidence="9" id="KW-1185">Reference proteome</keyword>
<dbReference type="RefSeq" id="XP_056474631.1">
    <property type="nucleotide sequence ID" value="XM_056618472.1"/>
</dbReference>
<keyword evidence="2 6" id="KW-0812">Transmembrane</keyword>
<feature type="chain" id="PRO_5040727354" description="Mid2 domain-containing protein" evidence="7">
    <location>
        <begin position="22"/>
        <end position="282"/>
    </location>
</feature>
<feature type="compositionally biased region" description="Polar residues" evidence="5">
    <location>
        <begin position="200"/>
        <end position="211"/>
    </location>
</feature>
<evidence type="ECO:0000313" key="9">
    <source>
        <dbReference type="Proteomes" id="UP001149074"/>
    </source>
</evidence>
<dbReference type="InterPro" id="IPR051694">
    <property type="entry name" value="Immunoregulatory_rcpt-like"/>
</dbReference>
<evidence type="ECO:0008006" key="10">
    <source>
        <dbReference type="Google" id="ProtNLM"/>
    </source>
</evidence>
<reference evidence="8" key="1">
    <citation type="submission" date="2022-11" db="EMBL/GenBank/DDBJ databases">
        <authorList>
            <person name="Petersen C."/>
        </authorList>
    </citation>
    <scope>NUCLEOTIDE SEQUENCE</scope>
    <source>
        <strain evidence="8">IBT 30761</strain>
    </source>
</reference>
<name>A0A9W9FFE1_9EURO</name>
<accession>A0A9W9FFE1</accession>
<dbReference type="EMBL" id="JAPQKI010000005">
    <property type="protein sequence ID" value="KAJ5098977.1"/>
    <property type="molecule type" value="Genomic_DNA"/>
</dbReference>
<dbReference type="OrthoDB" id="4362982at2759"/>
<evidence type="ECO:0000313" key="8">
    <source>
        <dbReference type="EMBL" id="KAJ5098977.1"/>
    </source>
</evidence>
<comment type="subcellular location">
    <subcellularLocation>
        <location evidence="1">Membrane</location>
        <topology evidence="1">Single-pass membrane protein</topology>
    </subcellularLocation>
</comment>
<evidence type="ECO:0000256" key="5">
    <source>
        <dbReference type="SAM" id="MobiDB-lite"/>
    </source>
</evidence>
<dbReference type="GeneID" id="81357451"/>
<keyword evidence="4 6" id="KW-0472">Membrane</keyword>
<feature type="signal peptide" evidence="7">
    <location>
        <begin position="1"/>
        <end position="21"/>
    </location>
</feature>
<evidence type="ECO:0000256" key="4">
    <source>
        <dbReference type="ARBA" id="ARBA00023136"/>
    </source>
</evidence>
<proteinExistence type="predicted"/>
<evidence type="ECO:0000256" key="1">
    <source>
        <dbReference type="ARBA" id="ARBA00004167"/>
    </source>
</evidence>
<evidence type="ECO:0000256" key="2">
    <source>
        <dbReference type="ARBA" id="ARBA00022692"/>
    </source>
</evidence>
<evidence type="ECO:0000256" key="7">
    <source>
        <dbReference type="SAM" id="SignalP"/>
    </source>
</evidence>
<dbReference type="GO" id="GO:0071944">
    <property type="term" value="C:cell periphery"/>
    <property type="evidence" value="ECO:0007669"/>
    <property type="project" value="UniProtKB-ARBA"/>
</dbReference>
<protein>
    <recommendedName>
        <fullName evidence="10">Mid2 domain-containing protein</fullName>
    </recommendedName>
</protein>
<feature type="region of interest" description="Disordered" evidence="5">
    <location>
        <begin position="115"/>
        <end position="139"/>
    </location>
</feature>
<evidence type="ECO:0000256" key="6">
    <source>
        <dbReference type="SAM" id="Phobius"/>
    </source>
</evidence>
<gene>
    <name evidence="8" type="ORF">N7532_005978</name>
</gene>
<sequence>MRPSSFLSLPLYLACLPSVSAWVFSWHNPTGKLLTVQGDKRQDCQVMDNPTGNVYDWNPQEGHWCIFLYTNSDCEEPSAGYTCKPWPWVDHPSSQHLQSFKVVNDTSSYASSASASASATDANASPTSTTATTPTSDASASSAAASASASASSASDTSDKEATPSGGAIAGIVVGVVAAVAIAGILIFFLWRRRKTAAKSNAALQTDSTTGVAEMSNPDEEKSPISDKPISRGQDSRELQGSGAVSELSPTSERYEMGAERLVPMIVRHELDATQFVPDKKE</sequence>
<keyword evidence="7" id="KW-0732">Signal</keyword>
<dbReference type="Proteomes" id="UP001149074">
    <property type="component" value="Unassembled WGS sequence"/>
</dbReference>
<evidence type="ECO:0000256" key="3">
    <source>
        <dbReference type="ARBA" id="ARBA00022989"/>
    </source>
</evidence>
<dbReference type="GO" id="GO:0016020">
    <property type="term" value="C:membrane"/>
    <property type="evidence" value="ECO:0007669"/>
    <property type="project" value="UniProtKB-SubCell"/>
</dbReference>
<feature type="transmembrane region" description="Helical" evidence="6">
    <location>
        <begin position="168"/>
        <end position="191"/>
    </location>
</feature>
<feature type="region of interest" description="Disordered" evidence="5">
    <location>
        <begin position="200"/>
        <end position="255"/>
    </location>
</feature>
<dbReference type="Gene3D" id="1.20.5.510">
    <property type="entry name" value="Single helix bin"/>
    <property type="match status" value="1"/>
</dbReference>
<reference evidence="8" key="2">
    <citation type="journal article" date="2023" name="IMA Fungus">
        <title>Comparative genomic study of the Penicillium genus elucidates a diverse pangenome and 15 lateral gene transfer events.</title>
        <authorList>
            <person name="Petersen C."/>
            <person name="Sorensen T."/>
            <person name="Nielsen M.R."/>
            <person name="Sondergaard T.E."/>
            <person name="Sorensen J.L."/>
            <person name="Fitzpatrick D.A."/>
            <person name="Frisvad J.C."/>
            <person name="Nielsen K.L."/>
        </authorList>
    </citation>
    <scope>NUCLEOTIDE SEQUENCE</scope>
    <source>
        <strain evidence="8">IBT 30761</strain>
    </source>
</reference>
<keyword evidence="3 6" id="KW-1133">Transmembrane helix</keyword>
<comment type="caution">
    <text evidence="8">The sequence shown here is derived from an EMBL/GenBank/DDBJ whole genome shotgun (WGS) entry which is preliminary data.</text>
</comment>
<organism evidence="8 9">
    <name type="scientific">Penicillium argentinense</name>
    <dbReference type="NCBI Taxonomy" id="1131581"/>
    <lineage>
        <taxon>Eukaryota</taxon>
        <taxon>Fungi</taxon>
        <taxon>Dikarya</taxon>
        <taxon>Ascomycota</taxon>
        <taxon>Pezizomycotina</taxon>
        <taxon>Eurotiomycetes</taxon>
        <taxon>Eurotiomycetidae</taxon>
        <taxon>Eurotiales</taxon>
        <taxon>Aspergillaceae</taxon>
        <taxon>Penicillium</taxon>
    </lineage>
</organism>
<dbReference type="PANTHER" id="PTHR15549">
    <property type="entry name" value="PAIRED IMMUNOGLOBULIN-LIKE TYPE 2 RECEPTOR"/>
    <property type="match status" value="1"/>
</dbReference>